<accession>A0A1V9EFL2</accession>
<dbReference type="PANTHER" id="PTHR12526">
    <property type="entry name" value="GLYCOSYLTRANSFERASE"/>
    <property type="match status" value="1"/>
</dbReference>
<evidence type="ECO:0000259" key="3">
    <source>
        <dbReference type="Pfam" id="PF00534"/>
    </source>
</evidence>
<proteinExistence type="predicted"/>
<organism evidence="4 5">
    <name type="scientific">Niastella yeongjuensis</name>
    <dbReference type="NCBI Taxonomy" id="354355"/>
    <lineage>
        <taxon>Bacteria</taxon>
        <taxon>Pseudomonadati</taxon>
        <taxon>Bacteroidota</taxon>
        <taxon>Chitinophagia</taxon>
        <taxon>Chitinophagales</taxon>
        <taxon>Chitinophagaceae</taxon>
        <taxon>Niastella</taxon>
    </lineage>
</organism>
<dbReference type="PANTHER" id="PTHR12526:SF629">
    <property type="entry name" value="TEICHURONIC ACID BIOSYNTHESIS GLYCOSYLTRANSFERASE TUAH-RELATED"/>
    <property type="match status" value="1"/>
</dbReference>
<dbReference type="GO" id="GO:0016757">
    <property type="term" value="F:glycosyltransferase activity"/>
    <property type="evidence" value="ECO:0007669"/>
    <property type="project" value="UniProtKB-KW"/>
</dbReference>
<evidence type="ECO:0000256" key="1">
    <source>
        <dbReference type="ARBA" id="ARBA00022676"/>
    </source>
</evidence>
<evidence type="ECO:0000313" key="5">
    <source>
        <dbReference type="Proteomes" id="UP000192610"/>
    </source>
</evidence>
<dbReference type="AlphaFoldDB" id="A0A1V9EFL2"/>
<protein>
    <submittedName>
        <fullName evidence="4">Group 1 glycosyl transferase</fullName>
    </submittedName>
</protein>
<reference evidence="5" key="1">
    <citation type="submission" date="2016-04" db="EMBL/GenBank/DDBJ databases">
        <authorList>
            <person name="Chen L."/>
            <person name="Zhuang W."/>
            <person name="Wang G."/>
        </authorList>
    </citation>
    <scope>NUCLEOTIDE SEQUENCE [LARGE SCALE GENOMIC DNA]</scope>
    <source>
        <strain evidence="5">17621</strain>
    </source>
</reference>
<keyword evidence="2 4" id="KW-0808">Transferase</keyword>
<gene>
    <name evidence="4" type="ORF">A4H97_09845</name>
</gene>
<dbReference type="InterPro" id="IPR001296">
    <property type="entry name" value="Glyco_trans_1"/>
</dbReference>
<evidence type="ECO:0000256" key="2">
    <source>
        <dbReference type="ARBA" id="ARBA00022679"/>
    </source>
</evidence>
<dbReference type="EMBL" id="LVXG01000034">
    <property type="protein sequence ID" value="OQP44903.1"/>
    <property type="molecule type" value="Genomic_DNA"/>
</dbReference>
<keyword evidence="1" id="KW-0328">Glycosyltransferase</keyword>
<name>A0A1V9EFL2_9BACT</name>
<dbReference type="STRING" id="354355.SAMN05660816_03573"/>
<dbReference type="Pfam" id="PF00534">
    <property type="entry name" value="Glycos_transf_1"/>
    <property type="match status" value="1"/>
</dbReference>
<keyword evidence="5" id="KW-1185">Reference proteome</keyword>
<evidence type="ECO:0000313" key="4">
    <source>
        <dbReference type="EMBL" id="OQP44903.1"/>
    </source>
</evidence>
<feature type="domain" description="Glycosyl transferase family 1" evidence="3">
    <location>
        <begin position="162"/>
        <end position="319"/>
    </location>
</feature>
<comment type="caution">
    <text evidence="4">The sequence shown here is derived from an EMBL/GenBank/DDBJ whole genome shotgun (WGS) entry which is preliminary data.</text>
</comment>
<dbReference type="Gene3D" id="3.40.50.2000">
    <property type="entry name" value="Glycogen Phosphorylase B"/>
    <property type="match status" value="2"/>
</dbReference>
<sequence length="344" mass="40295">MIRICTSLAEAGYAITLIGRRWSASPALVPRPFQQKRLSCFFRTGKLSYVEYNLRLFFYLLFKKADAVCAIDLDTILPFYFISKLKRIPRVYDAHELFCEMKEVVTRPRVYKMWKWIERFTVPHFTKGYTVNDAIAAEFYRMYQVSYEVVRNVPVLHPITIPDKPEKYILYQGAVNEGRSFETLIPAMKYVNARLVICGDGNFMQTARQLVKEHGLTDKVIFKGRILPAALREYTRQAWVGVTLFENNGMNNYHSLGNRFFDYIHAALPQLCVDYPAYKEINNKYNIAVLTSDLRSESLAGRLNELLNNKNLYYQLQQNCLQAREAINWQQEEKKLLAFYKNIF</sequence>
<dbReference type="Proteomes" id="UP000192610">
    <property type="component" value="Unassembled WGS sequence"/>
</dbReference>
<dbReference type="OrthoDB" id="9813214at2"/>
<dbReference type="SUPFAM" id="SSF53756">
    <property type="entry name" value="UDP-Glycosyltransferase/glycogen phosphorylase"/>
    <property type="match status" value="1"/>
</dbReference>